<reference evidence="3" key="2">
    <citation type="submission" date="2020-10" db="UniProtKB">
        <authorList>
            <consortium name="WormBaseParasite"/>
        </authorList>
    </citation>
    <scope>IDENTIFICATION</scope>
</reference>
<organism evidence="2 3">
    <name type="scientific">Panagrellus redivivus</name>
    <name type="common">Microworm</name>
    <dbReference type="NCBI Taxonomy" id="6233"/>
    <lineage>
        <taxon>Eukaryota</taxon>
        <taxon>Metazoa</taxon>
        <taxon>Ecdysozoa</taxon>
        <taxon>Nematoda</taxon>
        <taxon>Chromadorea</taxon>
        <taxon>Rhabditida</taxon>
        <taxon>Tylenchina</taxon>
        <taxon>Panagrolaimomorpha</taxon>
        <taxon>Panagrolaimoidea</taxon>
        <taxon>Panagrolaimidae</taxon>
        <taxon>Panagrellus</taxon>
    </lineage>
</organism>
<keyword evidence="1" id="KW-0472">Membrane</keyword>
<keyword evidence="1" id="KW-1133">Transmembrane helix</keyword>
<dbReference type="PANTHER" id="PTHR33539">
    <property type="entry name" value="UPF0764 PROTEIN C16ORF89"/>
    <property type="match status" value="1"/>
</dbReference>
<accession>A0A7E4V1G2</accession>
<reference evidence="2" key="1">
    <citation type="journal article" date="2013" name="Genetics">
        <title>The draft genome and transcriptome of Panagrellus redivivus are shaped by the harsh demands of a free-living lifestyle.</title>
        <authorList>
            <person name="Srinivasan J."/>
            <person name="Dillman A.R."/>
            <person name="Macchietto M.G."/>
            <person name="Heikkinen L."/>
            <person name="Lakso M."/>
            <person name="Fracchia K.M."/>
            <person name="Antoshechkin I."/>
            <person name="Mortazavi A."/>
            <person name="Wong G."/>
            <person name="Sternberg P.W."/>
        </authorList>
    </citation>
    <scope>NUCLEOTIDE SEQUENCE [LARGE SCALE GENOMIC DNA]</scope>
    <source>
        <strain evidence="2">MT8872</strain>
    </source>
</reference>
<sequence length="439" mass="49319">MSPTILPNAIHLSWNNARLLALILNALTGFLKHADESISFLEADGVFALRLIEGQLENIYLSAVDRKGYHKNIGEVLQNITRHAGSTAQKAAEYIELHEPQQWERLSPLLASSYRHPREWVHRKVDERLRWNVKEHVSDKMLPEQAWFGNECLIELLSNPGSCEISTECTSELQSAKGLNGYKLTSQVFYLIIAKSRSCKLLGEDHVVSLDSMLNEYCANIVNEIVPVSRNPKKLTRIDQNHFGLLLEQIFVCGQAGFVEFVDTHLVVATLAWQHPTLGCWTAVRPEGFPNTGISGDLPEPNSIAKARQSTADSTCLPHLTAVATGVLISALRSLLQSSPWPEYHTAADHLVTIDKIVAEDRFEVFKYINWVRDTHFPADMRLPQPPPVAWAPDLIAFFALFFILLIGCIIAHNACNVNNNGLRYGHKKPLYPFAYKKL</sequence>
<keyword evidence="2" id="KW-1185">Reference proteome</keyword>
<feature type="transmembrane region" description="Helical" evidence="1">
    <location>
        <begin position="395"/>
        <end position="416"/>
    </location>
</feature>
<evidence type="ECO:0000313" key="2">
    <source>
        <dbReference type="Proteomes" id="UP000492821"/>
    </source>
</evidence>
<keyword evidence="1" id="KW-0812">Transmembrane</keyword>
<proteinExistence type="predicted"/>
<evidence type="ECO:0000256" key="1">
    <source>
        <dbReference type="SAM" id="Phobius"/>
    </source>
</evidence>
<dbReference type="InterPro" id="IPR031751">
    <property type="entry name" value="DUF4735"/>
</dbReference>
<protein>
    <submittedName>
        <fullName evidence="3">UPF0764 protein C16orf89 homolog</fullName>
    </submittedName>
</protein>
<dbReference type="GO" id="GO:0016020">
    <property type="term" value="C:membrane"/>
    <property type="evidence" value="ECO:0007669"/>
    <property type="project" value="TreeGrafter"/>
</dbReference>
<dbReference type="Proteomes" id="UP000492821">
    <property type="component" value="Unassembled WGS sequence"/>
</dbReference>
<dbReference type="GO" id="GO:0005829">
    <property type="term" value="C:cytosol"/>
    <property type="evidence" value="ECO:0007669"/>
    <property type="project" value="TreeGrafter"/>
</dbReference>
<evidence type="ECO:0000313" key="3">
    <source>
        <dbReference type="WBParaSite" id="Pan_g15283.t1"/>
    </source>
</evidence>
<name>A0A7E4V1G2_PANRE</name>
<dbReference type="PANTHER" id="PTHR33539:SF1">
    <property type="entry name" value="UPF0764 PROTEIN C16ORF89"/>
    <property type="match status" value="1"/>
</dbReference>
<dbReference type="AlphaFoldDB" id="A0A7E4V1G2"/>
<dbReference type="WBParaSite" id="Pan_g15283.t1">
    <property type="protein sequence ID" value="Pan_g15283.t1"/>
    <property type="gene ID" value="Pan_g15283"/>
</dbReference>
<dbReference type="Pfam" id="PF15882">
    <property type="entry name" value="DUF4735"/>
    <property type="match status" value="1"/>
</dbReference>